<dbReference type="GO" id="GO:0016477">
    <property type="term" value="P:cell migration"/>
    <property type="evidence" value="ECO:0007669"/>
    <property type="project" value="TreeGrafter"/>
</dbReference>
<dbReference type="GO" id="GO:0030866">
    <property type="term" value="P:cortical actin cytoskeleton organization"/>
    <property type="evidence" value="ECO:0007669"/>
    <property type="project" value="TreeGrafter"/>
</dbReference>
<dbReference type="EMBL" id="UYRT01026620">
    <property type="protein sequence ID" value="VDK65343.1"/>
    <property type="molecule type" value="Genomic_DNA"/>
</dbReference>
<dbReference type="InterPro" id="IPR019137">
    <property type="entry name" value="Nck-associated_protein-1"/>
</dbReference>
<dbReference type="AlphaFoldDB" id="A0A3P6S875"/>
<dbReference type="Proteomes" id="UP000271098">
    <property type="component" value="Unassembled WGS sequence"/>
</dbReference>
<dbReference type="GO" id="GO:0048812">
    <property type="term" value="P:neuron projection morphogenesis"/>
    <property type="evidence" value="ECO:0007669"/>
    <property type="project" value="TreeGrafter"/>
</dbReference>
<dbReference type="PANTHER" id="PTHR12093:SF10">
    <property type="entry name" value="MEMBRANE-ASSOCIATED PROTEIN HEM"/>
    <property type="match status" value="1"/>
</dbReference>
<comment type="similarity">
    <text evidence="1">Belongs to the HEM-1/HEM-2 family.</text>
</comment>
<organism evidence="2 3">
    <name type="scientific">Gongylonema pulchrum</name>
    <dbReference type="NCBI Taxonomy" id="637853"/>
    <lineage>
        <taxon>Eukaryota</taxon>
        <taxon>Metazoa</taxon>
        <taxon>Ecdysozoa</taxon>
        <taxon>Nematoda</taxon>
        <taxon>Chromadorea</taxon>
        <taxon>Rhabditida</taxon>
        <taxon>Spirurina</taxon>
        <taxon>Spiruromorpha</taxon>
        <taxon>Spiruroidea</taxon>
        <taxon>Gongylonematidae</taxon>
        <taxon>Gongylonema</taxon>
    </lineage>
</organism>
<dbReference type="Pfam" id="PF09735">
    <property type="entry name" value="Nckap1"/>
    <property type="match status" value="1"/>
</dbReference>
<proteinExistence type="inferred from homology"/>
<gene>
    <name evidence="2" type="ORF">GPUH_LOCUS8801</name>
</gene>
<keyword evidence="3" id="KW-1185">Reference proteome</keyword>
<name>A0A3P6S875_9BILA</name>
<dbReference type="OrthoDB" id="5808545at2759"/>
<reference evidence="2 3" key="1">
    <citation type="submission" date="2018-11" db="EMBL/GenBank/DDBJ databases">
        <authorList>
            <consortium name="Pathogen Informatics"/>
        </authorList>
    </citation>
    <scope>NUCLEOTIDE SEQUENCE [LARGE SCALE GENOMIC DNA]</scope>
</reference>
<evidence type="ECO:0000313" key="2">
    <source>
        <dbReference type="EMBL" id="VDK65343.1"/>
    </source>
</evidence>
<protein>
    <submittedName>
        <fullName evidence="2">Uncharacterized protein</fullName>
    </submittedName>
</protein>
<dbReference type="GO" id="GO:0031209">
    <property type="term" value="C:SCAR complex"/>
    <property type="evidence" value="ECO:0007669"/>
    <property type="project" value="TreeGrafter"/>
</dbReference>
<sequence length="138" mass="15805">MRALAQLLGPYGVKYMSERLVWHVASQITELNKIVNEHRDALRLARSCFDKPDKMRELLLQLSGDVKDKKQIAVSGPMESVLQRVTIIGEILSFHSLLHAALHDVLERRLPFLVSIVKDLYDSTDEHNRLVKSFKIDS</sequence>
<evidence type="ECO:0000313" key="3">
    <source>
        <dbReference type="Proteomes" id="UP000271098"/>
    </source>
</evidence>
<dbReference type="GO" id="GO:0030031">
    <property type="term" value="P:cell projection assembly"/>
    <property type="evidence" value="ECO:0007669"/>
    <property type="project" value="TreeGrafter"/>
</dbReference>
<dbReference type="PANTHER" id="PTHR12093">
    <property type="entry name" value="NCK-ASSOCIATED PROTEIN 1"/>
    <property type="match status" value="1"/>
</dbReference>
<evidence type="ECO:0000256" key="1">
    <source>
        <dbReference type="ARBA" id="ARBA00037947"/>
    </source>
</evidence>
<accession>A0A3P6S875</accession>